<evidence type="ECO:0000256" key="4">
    <source>
        <dbReference type="ARBA" id="ARBA00022748"/>
    </source>
</evidence>
<feature type="transmembrane region" description="Helical" evidence="8">
    <location>
        <begin position="497"/>
        <end position="517"/>
    </location>
</feature>
<accession>A0ABV9Q8L3</accession>
<dbReference type="InterPro" id="IPR003834">
    <property type="entry name" value="Cyt_c_assmbl_TM_dom"/>
</dbReference>
<evidence type="ECO:0000256" key="3">
    <source>
        <dbReference type="ARBA" id="ARBA00022692"/>
    </source>
</evidence>
<feature type="chain" id="PRO_5045180992" evidence="9">
    <location>
        <begin position="28"/>
        <end position="741"/>
    </location>
</feature>
<dbReference type="InterPro" id="IPR013766">
    <property type="entry name" value="Thioredoxin_domain"/>
</dbReference>
<dbReference type="RefSeq" id="WP_382428873.1">
    <property type="nucleotide sequence ID" value="NZ_JBHSHJ010000001.1"/>
</dbReference>
<feature type="transmembrane region" description="Helical" evidence="8">
    <location>
        <begin position="419"/>
        <end position="442"/>
    </location>
</feature>
<feature type="transmembrane region" description="Helical" evidence="8">
    <location>
        <begin position="587"/>
        <end position="608"/>
    </location>
</feature>
<evidence type="ECO:0000256" key="5">
    <source>
        <dbReference type="ARBA" id="ARBA00022989"/>
    </source>
</evidence>
<feature type="domain" description="Thioredoxin" evidence="10">
    <location>
        <begin position="606"/>
        <end position="741"/>
    </location>
</feature>
<dbReference type="InterPro" id="IPR035671">
    <property type="entry name" value="DsbD_gamma"/>
</dbReference>
<feature type="transmembrane region" description="Helical" evidence="8">
    <location>
        <begin position="384"/>
        <end position="407"/>
    </location>
</feature>
<dbReference type="InterPro" id="IPR017937">
    <property type="entry name" value="Thioredoxin_CS"/>
</dbReference>
<reference evidence="12" key="1">
    <citation type="journal article" date="2019" name="Int. J. Syst. Evol. Microbiol.">
        <title>The Global Catalogue of Microorganisms (GCM) 10K type strain sequencing project: providing services to taxonomists for standard genome sequencing and annotation.</title>
        <authorList>
            <consortium name="The Broad Institute Genomics Platform"/>
            <consortium name="The Broad Institute Genome Sequencing Center for Infectious Disease"/>
            <person name="Wu L."/>
            <person name="Ma J."/>
        </authorList>
    </citation>
    <scope>NUCLEOTIDE SEQUENCE [LARGE SCALE GENOMIC DNA]</scope>
    <source>
        <strain evidence="12">CCUG 49452</strain>
    </source>
</reference>
<keyword evidence="4" id="KW-0201">Cytochrome c-type biogenesis</keyword>
<dbReference type="CDD" id="cd02953">
    <property type="entry name" value="DsbDgamma"/>
    <property type="match status" value="1"/>
</dbReference>
<evidence type="ECO:0000259" key="10">
    <source>
        <dbReference type="PROSITE" id="PS51352"/>
    </source>
</evidence>
<dbReference type="SUPFAM" id="SSF52833">
    <property type="entry name" value="Thioredoxin-like"/>
    <property type="match status" value="1"/>
</dbReference>
<evidence type="ECO:0000313" key="11">
    <source>
        <dbReference type="EMBL" id="MFC4787425.1"/>
    </source>
</evidence>
<dbReference type="Proteomes" id="UP001596001">
    <property type="component" value="Unassembled WGS sequence"/>
</dbReference>
<dbReference type="InterPro" id="IPR036249">
    <property type="entry name" value="Thioredoxin-like_sf"/>
</dbReference>
<keyword evidence="3 8" id="KW-0812">Transmembrane</keyword>
<feature type="transmembrane region" description="Helical" evidence="8">
    <location>
        <begin position="537"/>
        <end position="555"/>
    </location>
</feature>
<dbReference type="PROSITE" id="PS51352">
    <property type="entry name" value="THIOREDOXIN_2"/>
    <property type="match status" value="1"/>
</dbReference>
<gene>
    <name evidence="11" type="ORF">ACFO6X_00225</name>
</gene>
<keyword evidence="9" id="KW-0732">Signal</keyword>
<keyword evidence="5 8" id="KW-1133">Transmembrane helix</keyword>
<keyword evidence="2" id="KW-1003">Cell membrane</keyword>
<protein>
    <submittedName>
        <fullName evidence="11">Protein-disulfide reductase DsbD family protein</fullName>
    </submittedName>
</protein>
<proteinExistence type="predicted"/>
<comment type="caution">
    <text evidence="11">The sequence shown here is derived from an EMBL/GenBank/DDBJ whole genome shotgun (WGS) entry which is preliminary data.</text>
</comment>
<dbReference type="Pfam" id="PF13899">
    <property type="entry name" value="Thioredoxin_7"/>
    <property type="match status" value="1"/>
</dbReference>
<dbReference type="InterPro" id="IPR028250">
    <property type="entry name" value="DsbDN"/>
</dbReference>
<evidence type="ECO:0000256" key="9">
    <source>
        <dbReference type="SAM" id="SignalP"/>
    </source>
</evidence>
<name>A0ABV9Q8L3_9BURK</name>
<sequence length="741" mass="78379">MLHPFIFRLFSVVLWLTASVFSTAALAQTGLLVTGSVVTTPHVRAELVAQAPQGIAPGQPLWLGLQLTHQPDWHSYWKNPGDSGLPTELRWELPAGLEVGEVVWPVPHPIPVGELVNYGYEGEVLLAVPVQVTPLFQPPVSGAGDITVRLRASWLVCRVECIPEEGQFTLTVPVQGSTALHSAAFARQWATQPVALEGEARAQVDGEHLQVRVAGLPASVRGQRLLLLPEMPAVLQHLAQAAQGWTQAWEGEVWTARVPLSPDRGENISSLPLLLVPEGRSQHRGALADVAAWRTVASVQGQWTPAARAEISPALAAVLAAKPAAPASAPAQVPGSWWLALLGGLAGGMLLNLMPCVFPILALKLVGFARHGHALRAQRWAGGAYAAGVVLSFLALGGLLLALRAAGEQLGWGFQLQSPAVVAGLAVLFTLMGLNLAGLFEFGQVLPSGLASMQARHPVADAFLSGVLAVAVASPCTAPFMGVSLGLAVALPTGQALAVFAALGVGMALPYLLATWVPGVVRCLPAPGVWMQTFRQALAFPMFATVVWLVWVLGQQSGMDGAGALLALLVALAALVWSSTLQGRTRWWTVAVLLWLNAWLLVVIGPYVTQPAPVSSSRDSAATVDGVRQPQWQPWSAQRVAELTAAGQPVFVDFTAAWCVTCQYNKRTTLADATVLADFAAHKVALLRADWTLRDPAITAALTQLGRNGVPVYVLYAPGRAPVVLTEILSVPEVRTALSAL</sequence>
<feature type="transmembrane region" description="Helical" evidence="8">
    <location>
        <begin position="463"/>
        <end position="491"/>
    </location>
</feature>
<organism evidence="11 12">
    <name type="scientific">Giesbergeria sinuosa</name>
    <dbReference type="NCBI Taxonomy" id="80883"/>
    <lineage>
        <taxon>Bacteria</taxon>
        <taxon>Pseudomonadati</taxon>
        <taxon>Pseudomonadota</taxon>
        <taxon>Betaproteobacteria</taxon>
        <taxon>Burkholderiales</taxon>
        <taxon>Comamonadaceae</taxon>
        <taxon>Giesbergeria</taxon>
    </lineage>
</organism>
<dbReference type="Gene3D" id="3.40.30.10">
    <property type="entry name" value="Glutaredoxin"/>
    <property type="match status" value="1"/>
</dbReference>
<dbReference type="Pfam" id="PF02683">
    <property type="entry name" value="DsbD_TM"/>
    <property type="match status" value="1"/>
</dbReference>
<dbReference type="Pfam" id="PF11412">
    <property type="entry name" value="DsbD_N"/>
    <property type="match status" value="1"/>
</dbReference>
<feature type="transmembrane region" description="Helical" evidence="8">
    <location>
        <begin position="561"/>
        <end position="580"/>
    </location>
</feature>
<evidence type="ECO:0000256" key="6">
    <source>
        <dbReference type="ARBA" id="ARBA00023136"/>
    </source>
</evidence>
<evidence type="ECO:0000256" key="2">
    <source>
        <dbReference type="ARBA" id="ARBA00022475"/>
    </source>
</evidence>
<evidence type="ECO:0000256" key="8">
    <source>
        <dbReference type="SAM" id="Phobius"/>
    </source>
</evidence>
<dbReference type="PANTHER" id="PTHR32234">
    <property type="entry name" value="THIOL:DISULFIDE INTERCHANGE PROTEIN DSBD"/>
    <property type="match status" value="1"/>
</dbReference>
<keyword evidence="7" id="KW-0676">Redox-active center</keyword>
<keyword evidence="12" id="KW-1185">Reference proteome</keyword>
<evidence type="ECO:0000256" key="1">
    <source>
        <dbReference type="ARBA" id="ARBA00004651"/>
    </source>
</evidence>
<dbReference type="PANTHER" id="PTHR32234:SF3">
    <property type="entry name" value="SUPPRESSION OF COPPER SENSITIVITY PROTEIN"/>
    <property type="match status" value="1"/>
</dbReference>
<feature type="transmembrane region" description="Helical" evidence="8">
    <location>
        <begin position="337"/>
        <end position="363"/>
    </location>
</feature>
<comment type="subcellular location">
    <subcellularLocation>
        <location evidence="1">Cell membrane</location>
        <topology evidence="1">Multi-pass membrane protein</topology>
    </subcellularLocation>
</comment>
<keyword evidence="6 8" id="KW-0472">Membrane</keyword>
<feature type="signal peptide" evidence="9">
    <location>
        <begin position="1"/>
        <end position="27"/>
    </location>
</feature>
<evidence type="ECO:0000256" key="7">
    <source>
        <dbReference type="ARBA" id="ARBA00023284"/>
    </source>
</evidence>
<evidence type="ECO:0000313" key="12">
    <source>
        <dbReference type="Proteomes" id="UP001596001"/>
    </source>
</evidence>
<dbReference type="EMBL" id="JBHSHJ010000001">
    <property type="protein sequence ID" value="MFC4787425.1"/>
    <property type="molecule type" value="Genomic_DNA"/>
</dbReference>
<dbReference type="PROSITE" id="PS00194">
    <property type="entry name" value="THIOREDOXIN_1"/>
    <property type="match status" value="1"/>
</dbReference>